<comment type="caution">
    <text evidence="1">The sequence shown here is derived from an EMBL/GenBank/DDBJ whole genome shotgun (WGS) entry which is preliminary data.</text>
</comment>
<proteinExistence type="predicted"/>
<evidence type="ECO:0000313" key="1">
    <source>
        <dbReference type="EMBL" id="KAL0933991.1"/>
    </source>
</evidence>
<protein>
    <submittedName>
        <fullName evidence="1">Uncharacterized protein</fullName>
    </submittedName>
</protein>
<keyword evidence="2" id="KW-1185">Reference proteome</keyword>
<evidence type="ECO:0000313" key="2">
    <source>
        <dbReference type="Proteomes" id="UP000805649"/>
    </source>
</evidence>
<sequence>MRHFVVASTIALAMPITSSPIEWSEALTIARDFVSNLTLSEKIGIVSGGYLSPAPACVGAIGAIPRVGFEGICLSDGPTGYSRSDGVSVFPAGITIAATWDRDLMHQRAVALGEEFKAKGAHVLLGPSTGPLGRSARAGRNWESFGPDPYLAGEAMSATVSGIQSTGVQACSKHLVGNEQETQRTSSKVSNGTVEAVSSNIDDRTLHELYLWPFANAIRANTSSIMCSYNRFNGNYSCANSALLTDIIAKELAFTGYLVSDWYATHSTAESANAGLDLEMPGNVSAAAGFAYFGEPLLQAVNNGLVSETRLDEMAQKVLTPYFRLGQDKDYPSVDPSSGAVFLTYQYGQNSPLFSYYPKVPARDVRAGHEEIIRQVGAAGTVLLKNTNGILPLKNITNVGIFGNGAGDPVIGSANFIDKRPNGFEYGTYDIGGGSGTVRHTDLVTPLAAVREKVRSLGGRLQILLDNDEVAEGSFKMLYPVPDVCLLFLKAYAAEGRDRESLNLQYNATMAVEKTASVCPNTVVVVHGPGVVLMPWADNENVTAILHAHYPGDQSGNALVDILWGATEPTGRLPYSIPKTLADYGADIVESPKYSGSNGWHSDFSEGQLIDYRHMDAHNITPQYEFGFGLSYAMFAMGRSLEVEAKTNLSALPDVSLGTAPGGYVDLWTYVATVSVEVTNQSGKQGSTVPQLYVSFPTDTTPTGTPVKVLRGFSKISVNSGETQTVSFQLMRRDISYWDVTTKQWIIPAGTFNILAGFSSRDIKATTTISFV</sequence>
<accession>A0ACC3YPY9</accession>
<dbReference type="Proteomes" id="UP000805649">
    <property type="component" value="Unassembled WGS sequence"/>
</dbReference>
<reference evidence="1 2" key="1">
    <citation type="journal article" date="2020" name="Phytopathology">
        <title>Genome Sequence Resources of Colletotrichum truncatum, C. plurivorum, C. musicola, and C. sojae: Four Species Pathogenic to Soybean (Glycine max).</title>
        <authorList>
            <person name="Rogerio F."/>
            <person name="Boufleur T.R."/>
            <person name="Ciampi-Guillardi M."/>
            <person name="Sukno S.A."/>
            <person name="Thon M.R."/>
            <person name="Massola Junior N.S."/>
            <person name="Baroncelli R."/>
        </authorList>
    </citation>
    <scope>NUCLEOTIDE SEQUENCE [LARGE SCALE GENOMIC DNA]</scope>
    <source>
        <strain evidence="1 2">CMES1059</strain>
    </source>
</reference>
<name>A0ACC3YPY9_COLTU</name>
<gene>
    <name evidence="1" type="ORF">CTRU02_210790</name>
</gene>
<dbReference type="EMBL" id="VUJX02000007">
    <property type="protein sequence ID" value="KAL0933991.1"/>
    <property type="molecule type" value="Genomic_DNA"/>
</dbReference>
<organism evidence="1 2">
    <name type="scientific">Colletotrichum truncatum</name>
    <name type="common">Anthracnose fungus</name>
    <name type="synonym">Colletotrichum capsici</name>
    <dbReference type="NCBI Taxonomy" id="5467"/>
    <lineage>
        <taxon>Eukaryota</taxon>
        <taxon>Fungi</taxon>
        <taxon>Dikarya</taxon>
        <taxon>Ascomycota</taxon>
        <taxon>Pezizomycotina</taxon>
        <taxon>Sordariomycetes</taxon>
        <taxon>Hypocreomycetidae</taxon>
        <taxon>Glomerellales</taxon>
        <taxon>Glomerellaceae</taxon>
        <taxon>Colletotrichum</taxon>
        <taxon>Colletotrichum truncatum species complex</taxon>
    </lineage>
</organism>